<evidence type="ECO:0000256" key="6">
    <source>
        <dbReference type="ARBA" id="ARBA00034078"/>
    </source>
</evidence>
<dbReference type="PANTHER" id="PTHR43342:SF1">
    <property type="entry name" value="BIFURCATING [FEFE] HYDROGENASE GAMMA SUBUNIT"/>
    <property type="match status" value="1"/>
</dbReference>
<dbReference type="InterPro" id="IPR036249">
    <property type="entry name" value="Thioredoxin-like_sf"/>
</dbReference>
<evidence type="ECO:0008006" key="8">
    <source>
        <dbReference type="Google" id="ProtNLM"/>
    </source>
</evidence>
<dbReference type="AlphaFoldDB" id="X0U8E1"/>
<dbReference type="EMBL" id="BARS01026546">
    <property type="protein sequence ID" value="GAG01825.1"/>
    <property type="molecule type" value="Genomic_DNA"/>
</dbReference>
<evidence type="ECO:0000256" key="4">
    <source>
        <dbReference type="ARBA" id="ARBA00023004"/>
    </source>
</evidence>
<accession>X0U8E1</accession>
<name>X0U8E1_9ZZZZ</name>
<dbReference type="NCBIfam" id="TIGR01958">
    <property type="entry name" value="nuoE_fam"/>
    <property type="match status" value="1"/>
</dbReference>
<dbReference type="InterPro" id="IPR041921">
    <property type="entry name" value="NuoE_N"/>
</dbReference>
<dbReference type="InterPro" id="IPR028431">
    <property type="entry name" value="NADP_DH_HndA-like"/>
</dbReference>
<comment type="caution">
    <text evidence="7">The sequence shown here is derived from an EMBL/GenBank/DDBJ whole genome shotgun (WGS) entry which is preliminary data.</text>
</comment>
<keyword evidence="3" id="KW-0479">Metal-binding</keyword>
<evidence type="ECO:0000313" key="7">
    <source>
        <dbReference type="EMBL" id="GAG01825.1"/>
    </source>
</evidence>
<dbReference type="CDD" id="cd03064">
    <property type="entry name" value="TRX_Fd_NuoE"/>
    <property type="match status" value="1"/>
</dbReference>
<dbReference type="InterPro" id="IPR042128">
    <property type="entry name" value="NuoE_dom"/>
</dbReference>
<comment type="similarity">
    <text evidence="1">Belongs to the complex I 24 kDa subunit family.</text>
</comment>
<evidence type="ECO:0000256" key="3">
    <source>
        <dbReference type="ARBA" id="ARBA00022723"/>
    </source>
</evidence>
<dbReference type="InterPro" id="IPR002023">
    <property type="entry name" value="NuoE-like"/>
</dbReference>
<dbReference type="SUPFAM" id="SSF52833">
    <property type="entry name" value="Thioredoxin-like"/>
    <property type="match status" value="1"/>
</dbReference>
<proteinExistence type="inferred from homology"/>
<dbReference type="PROSITE" id="PS01099">
    <property type="entry name" value="COMPLEX1_24K"/>
    <property type="match status" value="1"/>
</dbReference>
<keyword evidence="4" id="KW-0408">Iron</keyword>
<sequence>MKPPKIDWDGIHEIIEKYKGEKWGLIPLLQEVQEHTGYVPPESIEPIAEAMNIFPSEVQGVITFYAGFALKPKGKYVLRVCRGTACHVKGSRSVLRLMQKELGLKEGETSPDYQFTLETVACLGACFLAPTMMINRDYFGKLSPTKVSSVLGEYRKK</sequence>
<dbReference type="GO" id="GO:0051537">
    <property type="term" value="F:2 iron, 2 sulfur cluster binding"/>
    <property type="evidence" value="ECO:0007669"/>
    <property type="project" value="UniProtKB-KW"/>
</dbReference>
<keyword evidence="5" id="KW-0411">Iron-sulfur</keyword>
<dbReference type="FunFam" id="3.40.30.10:FF:000015">
    <property type="entry name" value="NADH-quinone oxidoreductase subunit E"/>
    <property type="match status" value="1"/>
</dbReference>
<evidence type="ECO:0000256" key="1">
    <source>
        <dbReference type="ARBA" id="ARBA00010643"/>
    </source>
</evidence>
<dbReference type="Gene3D" id="1.10.10.1590">
    <property type="entry name" value="NADH-quinone oxidoreductase subunit E"/>
    <property type="match status" value="1"/>
</dbReference>
<dbReference type="NCBIfam" id="NF005722">
    <property type="entry name" value="PRK07539.1-2"/>
    <property type="match status" value="1"/>
</dbReference>
<keyword evidence="2" id="KW-0001">2Fe-2S</keyword>
<dbReference type="Pfam" id="PF01257">
    <property type="entry name" value="2Fe-2S_thioredx"/>
    <property type="match status" value="1"/>
</dbReference>
<reference evidence="7" key="1">
    <citation type="journal article" date="2014" name="Front. Microbiol.">
        <title>High frequency of phylogenetically diverse reductive dehalogenase-homologous genes in deep subseafloor sedimentary metagenomes.</title>
        <authorList>
            <person name="Kawai M."/>
            <person name="Futagami T."/>
            <person name="Toyoda A."/>
            <person name="Takaki Y."/>
            <person name="Nishi S."/>
            <person name="Hori S."/>
            <person name="Arai W."/>
            <person name="Tsubouchi T."/>
            <person name="Morono Y."/>
            <person name="Uchiyama I."/>
            <person name="Ito T."/>
            <person name="Fujiyama A."/>
            <person name="Inagaki F."/>
            <person name="Takami H."/>
        </authorList>
    </citation>
    <scope>NUCLEOTIDE SEQUENCE</scope>
    <source>
        <strain evidence="7">Expedition CK06-06</strain>
    </source>
</reference>
<gene>
    <name evidence="7" type="ORF">S01H1_41821</name>
</gene>
<dbReference type="PIRSF" id="PIRSF000216">
    <property type="entry name" value="NADH_DH_24kDa"/>
    <property type="match status" value="1"/>
</dbReference>
<dbReference type="GO" id="GO:0016491">
    <property type="term" value="F:oxidoreductase activity"/>
    <property type="evidence" value="ECO:0007669"/>
    <property type="project" value="InterPro"/>
</dbReference>
<protein>
    <recommendedName>
        <fullName evidence="8">NADH-quinone oxidoreductase subunit NuoE</fullName>
    </recommendedName>
</protein>
<dbReference type="Gene3D" id="3.40.30.10">
    <property type="entry name" value="Glutaredoxin"/>
    <property type="match status" value="1"/>
</dbReference>
<dbReference type="PANTHER" id="PTHR43342">
    <property type="entry name" value="NADH-QUINONE OXIDOREDUCTASE, E SUBUNIT"/>
    <property type="match status" value="1"/>
</dbReference>
<evidence type="ECO:0000256" key="5">
    <source>
        <dbReference type="ARBA" id="ARBA00023014"/>
    </source>
</evidence>
<dbReference type="GO" id="GO:0046872">
    <property type="term" value="F:metal ion binding"/>
    <property type="evidence" value="ECO:0007669"/>
    <property type="project" value="UniProtKB-KW"/>
</dbReference>
<organism evidence="7">
    <name type="scientific">marine sediment metagenome</name>
    <dbReference type="NCBI Taxonomy" id="412755"/>
    <lineage>
        <taxon>unclassified sequences</taxon>
        <taxon>metagenomes</taxon>
        <taxon>ecological metagenomes</taxon>
    </lineage>
</organism>
<comment type="cofactor">
    <cofactor evidence="6">
        <name>[2Fe-2S] cluster</name>
        <dbReference type="ChEBI" id="CHEBI:190135"/>
    </cofactor>
</comment>
<evidence type="ECO:0000256" key="2">
    <source>
        <dbReference type="ARBA" id="ARBA00022714"/>
    </source>
</evidence>